<organism evidence="2 3">
    <name type="scientific">Lithospermum erythrorhizon</name>
    <name type="common">Purple gromwell</name>
    <name type="synonym">Lithospermum officinale var. erythrorhizon</name>
    <dbReference type="NCBI Taxonomy" id="34254"/>
    <lineage>
        <taxon>Eukaryota</taxon>
        <taxon>Viridiplantae</taxon>
        <taxon>Streptophyta</taxon>
        <taxon>Embryophyta</taxon>
        <taxon>Tracheophyta</taxon>
        <taxon>Spermatophyta</taxon>
        <taxon>Magnoliopsida</taxon>
        <taxon>eudicotyledons</taxon>
        <taxon>Gunneridae</taxon>
        <taxon>Pentapetalae</taxon>
        <taxon>asterids</taxon>
        <taxon>lamiids</taxon>
        <taxon>Boraginales</taxon>
        <taxon>Boraginaceae</taxon>
        <taxon>Boraginoideae</taxon>
        <taxon>Lithospermeae</taxon>
        <taxon>Lithospermum</taxon>
    </lineage>
</organism>
<feature type="region of interest" description="Disordered" evidence="1">
    <location>
        <begin position="1"/>
        <end position="46"/>
    </location>
</feature>
<feature type="compositionally biased region" description="Basic and acidic residues" evidence="1">
    <location>
        <begin position="10"/>
        <end position="26"/>
    </location>
</feature>
<feature type="region of interest" description="Disordered" evidence="1">
    <location>
        <begin position="84"/>
        <end position="144"/>
    </location>
</feature>
<gene>
    <name evidence="2" type="ORF">LIER_35246</name>
</gene>
<dbReference type="EMBL" id="BAABME010015301">
    <property type="protein sequence ID" value="GAA0140482.1"/>
    <property type="molecule type" value="Genomic_DNA"/>
</dbReference>
<feature type="compositionally biased region" description="Basic and acidic residues" evidence="1">
    <location>
        <begin position="84"/>
        <end position="104"/>
    </location>
</feature>
<sequence length="144" mass="16081">MSTNKGTQPKKMEGSKGSKGNMHEEADVLEEAVPLRRVSPEPEREDGPLLINAYRLPWYIDLEAFRSQTQDEVQHVENPCVEKQADKAKVEKSDKEKDIGKDRVEEEEVVAPSTEERDFNINMSPDLGGGGLADSENTALLCPR</sequence>
<evidence type="ECO:0000256" key="1">
    <source>
        <dbReference type="SAM" id="MobiDB-lite"/>
    </source>
</evidence>
<protein>
    <submittedName>
        <fullName evidence="2">Uncharacterized protein</fullName>
    </submittedName>
</protein>
<dbReference type="AlphaFoldDB" id="A0AAV3NMB6"/>
<accession>A0AAV3NMB6</accession>
<evidence type="ECO:0000313" key="2">
    <source>
        <dbReference type="EMBL" id="GAA0140482.1"/>
    </source>
</evidence>
<name>A0AAV3NMB6_LITER</name>
<keyword evidence="3" id="KW-1185">Reference proteome</keyword>
<evidence type="ECO:0000313" key="3">
    <source>
        <dbReference type="Proteomes" id="UP001454036"/>
    </source>
</evidence>
<reference evidence="2 3" key="1">
    <citation type="submission" date="2024-01" db="EMBL/GenBank/DDBJ databases">
        <title>The complete chloroplast genome sequence of Lithospermum erythrorhizon: insights into the phylogenetic relationship among Boraginaceae species and the maternal lineages of purple gromwells.</title>
        <authorList>
            <person name="Okada T."/>
            <person name="Watanabe K."/>
        </authorList>
    </citation>
    <scope>NUCLEOTIDE SEQUENCE [LARGE SCALE GENOMIC DNA]</scope>
</reference>
<dbReference type="Proteomes" id="UP001454036">
    <property type="component" value="Unassembled WGS sequence"/>
</dbReference>
<comment type="caution">
    <text evidence="2">The sequence shown here is derived from an EMBL/GenBank/DDBJ whole genome shotgun (WGS) entry which is preliminary data.</text>
</comment>
<proteinExistence type="predicted"/>